<evidence type="ECO:0000313" key="2">
    <source>
        <dbReference type="EMBL" id="KAG5485746.1"/>
    </source>
</evidence>
<evidence type="ECO:0000256" key="1">
    <source>
        <dbReference type="SAM" id="MobiDB-lite"/>
    </source>
</evidence>
<dbReference type="EMBL" id="JAFEUZ010000008">
    <property type="protein sequence ID" value="KAG5485746.1"/>
    <property type="molecule type" value="Genomic_DNA"/>
</dbReference>
<dbReference type="GeneID" id="92517054"/>
<organism evidence="2 3">
    <name type="scientific">Leishmania martiniquensis</name>
    <dbReference type="NCBI Taxonomy" id="1580590"/>
    <lineage>
        <taxon>Eukaryota</taxon>
        <taxon>Discoba</taxon>
        <taxon>Euglenozoa</taxon>
        <taxon>Kinetoplastea</taxon>
        <taxon>Metakinetoplastina</taxon>
        <taxon>Trypanosomatida</taxon>
        <taxon>Trypanosomatidae</taxon>
        <taxon>Leishmaniinae</taxon>
        <taxon>Leishmania</taxon>
    </lineage>
</organism>
<gene>
    <name evidence="2" type="ORF">LSCM1_07157</name>
</gene>
<reference evidence="3" key="1">
    <citation type="journal article" date="2021" name="Microbiol. Resour. Announc.">
        <title>LGAAP: Leishmaniinae Genome Assembly and Annotation Pipeline.</title>
        <authorList>
            <person name="Almutairi H."/>
            <person name="Urbaniak M.D."/>
            <person name="Bates M.D."/>
            <person name="Jariyapan N."/>
            <person name="Kwakye-Nuako G."/>
            <person name="Thomaz-Soccol V."/>
            <person name="Al-Salem W.S."/>
            <person name="Dillon R.J."/>
            <person name="Bates P.A."/>
            <person name="Gatherer D."/>
        </authorList>
    </citation>
    <scope>NUCLEOTIDE SEQUENCE [LARGE SCALE GENOMIC DNA]</scope>
</reference>
<dbReference type="KEGG" id="lmat:92517054"/>
<dbReference type="PANTHER" id="PTHR47186">
    <property type="entry name" value="LEUCINE-RICH REPEAT-CONTAINING PROTEIN 57"/>
    <property type="match status" value="1"/>
</dbReference>
<comment type="caution">
    <text evidence="2">The sequence shown here is derived from an EMBL/GenBank/DDBJ whole genome shotgun (WGS) entry which is preliminary data.</text>
</comment>
<feature type="region of interest" description="Disordered" evidence="1">
    <location>
        <begin position="298"/>
        <end position="320"/>
    </location>
</feature>
<dbReference type="PANTHER" id="PTHR47186:SF3">
    <property type="entry name" value="OS09G0267800 PROTEIN"/>
    <property type="match status" value="1"/>
</dbReference>
<keyword evidence="3" id="KW-1185">Reference proteome</keyword>
<dbReference type="OrthoDB" id="10257471at2759"/>
<dbReference type="AlphaFoldDB" id="A0A836H2L6"/>
<dbReference type="RefSeq" id="XP_067180899.1">
    <property type="nucleotide sequence ID" value="XM_067324542.1"/>
</dbReference>
<protein>
    <recommendedName>
        <fullName evidence="4">Leucine-rich repeat protein (LRRP)</fullName>
    </recommendedName>
</protein>
<feature type="compositionally biased region" description="Low complexity" evidence="1">
    <location>
        <begin position="299"/>
        <end position="311"/>
    </location>
</feature>
<reference evidence="3" key="2">
    <citation type="journal article" date="2021" name="Sci. Data">
        <title>Chromosome-scale genome sequencing, assembly and annotation of six genomes from subfamily Leishmaniinae.</title>
        <authorList>
            <person name="Almutairi H."/>
            <person name="Urbaniak M.D."/>
            <person name="Bates M.D."/>
            <person name="Jariyapan N."/>
            <person name="Kwakye-Nuako G."/>
            <person name="Thomaz Soccol V."/>
            <person name="Al-Salem W.S."/>
            <person name="Dillon R.J."/>
            <person name="Bates P.A."/>
            <person name="Gatherer D."/>
        </authorList>
    </citation>
    <scope>NUCLEOTIDE SEQUENCE [LARGE SCALE GENOMIC DNA]</scope>
</reference>
<evidence type="ECO:0008006" key="4">
    <source>
        <dbReference type="Google" id="ProtNLM"/>
    </source>
</evidence>
<dbReference type="Proteomes" id="UP000673552">
    <property type="component" value="Unassembled WGS sequence"/>
</dbReference>
<name>A0A836H2L6_9TRYP</name>
<dbReference type="SUPFAM" id="SSF52058">
    <property type="entry name" value="L domain-like"/>
    <property type="match status" value="1"/>
</dbReference>
<dbReference type="InterPro" id="IPR032675">
    <property type="entry name" value="LRR_dom_sf"/>
</dbReference>
<dbReference type="Gene3D" id="3.80.10.10">
    <property type="entry name" value="Ribonuclease Inhibitor"/>
    <property type="match status" value="1"/>
</dbReference>
<feature type="region of interest" description="Disordered" evidence="1">
    <location>
        <begin position="254"/>
        <end position="276"/>
    </location>
</feature>
<sequence>MQTSHTLALISGFLPQPPCAMIAAGPVVRCATERRDCLAASATHSFTVERITARHAREKGVCLALADKVQEVMVITCRPAGRKDGAQAALEVAMWWVDRCLRVAAEEAAEEAAPLFCCMRIVDVAVERLMLYSSEDSPVSGVPPCLRMRMPRCFLALQLFRLSKLRHVQLSPSVRRRIVELDVWSCLRWPQSDVNSLLTSLQSPLRAVRVATCSVSPVKLLNKFHASLRVVYLFRRTSALRDPTDTRVPVNIEDEEYEEEESNQSPSLMPGGCAPAAAQKSSLLPEAAQTISPLPPTAAPLTALHTTPTTTSVSGTRGRRTKRVRLSAAAAVAPVLEELYVESSSRRSMPRWVETCTRLRHVTLRNCAYSRVDSLRFARALTSVVLEGCGNFVGFDIFRSFPQLQSVTVKSCALLRDLYWLPRLTGALRSLCIHHTSSASLTAFASAAFLGAGLSGLEQLNLSIPSLHALRPFMSPAAASLRELTLFACLNLNGFADLPPLPVLEKVVITGNRHMQNFLWLAKSPRVVEVRATQCTQLTSMAGLDALHLLRVLDINGCQQVRGIAPLAECRSLTYLDVSHCGLLTRVSALKKLPRLQYVLMHNCTSLAKDFGWIEGCPKLVELMVPGPAWIEPAANVLHHLGRCDVTLR</sequence>
<accession>A0A836H2L6</accession>
<proteinExistence type="predicted"/>
<evidence type="ECO:0000313" key="3">
    <source>
        <dbReference type="Proteomes" id="UP000673552"/>
    </source>
</evidence>